<dbReference type="Pfam" id="PF13193">
    <property type="entry name" value="AMP-binding_C"/>
    <property type="match status" value="1"/>
</dbReference>
<dbReference type="InterPro" id="IPR000873">
    <property type="entry name" value="AMP-dep_synth/lig_dom"/>
</dbReference>
<dbReference type="InterPro" id="IPR045851">
    <property type="entry name" value="AMP-bd_C_sf"/>
</dbReference>
<keyword evidence="5" id="KW-1185">Reference proteome</keyword>
<dbReference type="PROSITE" id="PS00455">
    <property type="entry name" value="AMP_BINDING"/>
    <property type="match status" value="1"/>
</dbReference>
<keyword evidence="4" id="KW-0436">Ligase</keyword>
<dbReference type="GO" id="GO:0016874">
    <property type="term" value="F:ligase activity"/>
    <property type="evidence" value="ECO:0007669"/>
    <property type="project" value="UniProtKB-KW"/>
</dbReference>
<sequence>MELDSGSRARPWLKHYPPEIPSHLEYPEINLAAWVQQSARRHPDRAATLYFGARLSYARLFEQVRRLAGGLRALGVRPGDRVAIILPNLPQTVIAYYAVLWLGGVVVMTNPLYTPRELRHQLADAEARVVVAFDQILPRVLEVASEVGLRHVVVTSAADYLPPPLRLLYPLKQAAQRRHQRRPHPAQHPVAPSRPPGLQVHAFTRLVRSQPLDGPHPVDAREDLALLQYTGGTTGTSKGVMLTHFNLAANCTQIQAWLYKLEGRPTTVLAALPFFHVYGLTTVLNFSVMTGSTMILTPRFSAAEVVRLIERHRPRLFPGVPTMYVAITQLPDIARRDLSSVEACISGAAPLPVAVQESFERLTGGRLVEGYGLTEASPVTHANPIWGARRTGSIGLPWPDTDARIVDPATGEPLPPGSVGELAVRGPQVMKGYWQRPEETAAVLRDGWLLTGDLAQMDDDGYFRIVDRKKDLIIAGGFNIYPREVEEVLYEHPAVREAAVVGVTDPYRGETVKAYVVLKEGHAVTAAELEAFCRERLAAYKVPRLFDFRDELPKTLVGKVLRRALREEAPPVQEAAASGREPPATAGGRPA</sequence>
<dbReference type="RefSeq" id="WP_324716153.1">
    <property type="nucleotide sequence ID" value="NZ_CP141615.1"/>
</dbReference>
<feature type="domain" description="AMP-dependent synthetase/ligase" evidence="2">
    <location>
        <begin position="36"/>
        <end position="434"/>
    </location>
</feature>
<evidence type="ECO:0000259" key="2">
    <source>
        <dbReference type="Pfam" id="PF00501"/>
    </source>
</evidence>
<accession>A0ABZ1BW36</accession>
<proteinExistence type="predicted"/>
<dbReference type="Pfam" id="PF00501">
    <property type="entry name" value="AMP-binding"/>
    <property type="match status" value="1"/>
</dbReference>
<dbReference type="PANTHER" id="PTHR43767:SF1">
    <property type="entry name" value="NONRIBOSOMAL PEPTIDE SYNTHASE PES1 (EUROFUNG)-RELATED"/>
    <property type="match status" value="1"/>
</dbReference>
<dbReference type="SUPFAM" id="SSF56801">
    <property type="entry name" value="Acetyl-CoA synthetase-like"/>
    <property type="match status" value="1"/>
</dbReference>
<evidence type="ECO:0000313" key="4">
    <source>
        <dbReference type="EMBL" id="WRP16881.1"/>
    </source>
</evidence>
<dbReference type="InterPro" id="IPR020845">
    <property type="entry name" value="AMP-binding_CS"/>
</dbReference>
<dbReference type="PANTHER" id="PTHR43767">
    <property type="entry name" value="LONG-CHAIN-FATTY-ACID--COA LIGASE"/>
    <property type="match status" value="1"/>
</dbReference>
<feature type="region of interest" description="Disordered" evidence="1">
    <location>
        <begin position="568"/>
        <end position="591"/>
    </location>
</feature>
<dbReference type="Gene3D" id="3.40.50.12780">
    <property type="entry name" value="N-terminal domain of ligase-like"/>
    <property type="match status" value="1"/>
</dbReference>
<dbReference type="Gene3D" id="3.30.300.30">
    <property type="match status" value="1"/>
</dbReference>
<evidence type="ECO:0000256" key="1">
    <source>
        <dbReference type="SAM" id="MobiDB-lite"/>
    </source>
</evidence>
<dbReference type="InterPro" id="IPR025110">
    <property type="entry name" value="AMP-bd_C"/>
</dbReference>
<gene>
    <name evidence="4" type="ORF">U7230_12430</name>
</gene>
<feature type="domain" description="AMP-binding enzyme C-terminal" evidence="3">
    <location>
        <begin position="484"/>
        <end position="559"/>
    </location>
</feature>
<dbReference type="EMBL" id="CP141615">
    <property type="protein sequence ID" value="WRP16881.1"/>
    <property type="molecule type" value="Genomic_DNA"/>
</dbReference>
<dbReference type="Proteomes" id="UP001332192">
    <property type="component" value="Chromosome"/>
</dbReference>
<protein>
    <submittedName>
        <fullName evidence="4">Long-chain fatty acid--CoA ligase</fullName>
    </submittedName>
</protein>
<dbReference type="InterPro" id="IPR042099">
    <property type="entry name" value="ANL_N_sf"/>
</dbReference>
<reference evidence="4 5" key="1">
    <citation type="journal article" date="2024" name="Front. Microbiol.">
        <title>Novel thermophilic genera Geochorda gen. nov. and Carboxydochorda gen. nov. from the deep terrestrial subsurface reveal the ecophysiological diversity in the class Limnochordia.</title>
        <authorList>
            <person name="Karnachuk O.V."/>
            <person name="Lukina A.P."/>
            <person name="Avakyan M.R."/>
            <person name="Kadnikov V.V."/>
            <person name="Begmatov S."/>
            <person name="Beletsky A.V."/>
            <person name="Vlasova K.G."/>
            <person name="Novikov A.A."/>
            <person name="Shcherbakova V.A."/>
            <person name="Mardanov A.V."/>
            <person name="Ravin N.V."/>
        </authorList>
    </citation>
    <scope>NUCLEOTIDE SEQUENCE [LARGE SCALE GENOMIC DNA]</scope>
    <source>
        <strain evidence="4 5">L945</strain>
    </source>
</reference>
<dbReference type="InterPro" id="IPR050237">
    <property type="entry name" value="ATP-dep_AMP-bd_enzyme"/>
</dbReference>
<evidence type="ECO:0000259" key="3">
    <source>
        <dbReference type="Pfam" id="PF13193"/>
    </source>
</evidence>
<evidence type="ECO:0000313" key="5">
    <source>
        <dbReference type="Proteomes" id="UP001332192"/>
    </source>
</evidence>
<dbReference type="CDD" id="cd05936">
    <property type="entry name" value="FC-FACS_FadD_like"/>
    <property type="match status" value="1"/>
</dbReference>
<name>A0ABZ1BW36_9FIRM</name>
<organism evidence="4 5">
    <name type="scientific">Carboxydichorda subterranea</name>
    <dbReference type="NCBI Taxonomy" id="3109565"/>
    <lineage>
        <taxon>Bacteria</taxon>
        <taxon>Bacillati</taxon>
        <taxon>Bacillota</taxon>
        <taxon>Limnochordia</taxon>
        <taxon>Limnochordales</taxon>
        <taxon>Geochordaceae</taxon>
        <taxon>Carboxydichorda</taxon>
    </lineage>
</organism>